<dbReference type="InterPro" id="IPR016040">
    <property type="entry name" value="NAD(P)-bd_dom"/>
</dbReference>
<dbReference type="EMBL" id="LMYN01000078">
    <property type="protein sequence ID" value="KSA00680.1"/>
    <property type="molecule type" value="Genomic_DNA"/>
</dbReference>
<dbReference type="PANTHER" id="PTHR15020">
    <property type="entry name" value="FLAVIN REDUCTASE-RELATED"/>
    <property type="match status" value="1"/>
</dbReference>
<dbReference type="AlphaFoldDB" id="A0A0V1PWQ0"/>
<dbReference type="RefSeq" id="XP_015466782.1">
    <property type="nucleotide sequence ID" value="XM_015612384.1"/>
</dbReference>
<dbReference type="InterPro" id="IPR036291">
    <property type="entry name" value="NAD(P)-bd_dom_sf"/>
</dbReference>
<dbReference type="Gene3D" id="3.40.50.720">
    <property type="entry name" value="NAD(P)-binding Rossmann-like Domain"/>
    <property type="match status" value="1"/>
</dbReference>
<keyword evidence="3" id="KW-1185">Reference proteome</keyword>
<comment type="caution">
    <text evidence="2">The sequence shown here is derived from an EMBL/GenBank/DDBJ whole genome shotgun (WGS) entry which is preliminary data.</text>
</comment>
<dbReference type="OrthoDB" id="10254604at2759"/>
<evidence type="ECO:0000313" key="3">
    <source>
        <dbReference type="Proteomes" id="UP000054251"/>
    </source>
</evidence>
<dbReference type="PANTHER" id="PTHR15020:SF50">
    <property type="entry name" value="UPF0659 PROTEIN YMR090W"/>
    <property type="match status" value="1"/>
</dbReference>
<reference evidence="2 3" key="1">
    <citation type="submission" date="2015-11" db="EMBL/GenBank/DDBJ databases">
        <title>The genome of Debaryomyces fabryi.</title>
        <authorList>
            <person name="Tafer H."/>
            <person name="Lopandic K."/>
        </authorList>
    </citation>
    <scope>NUCLEOTIDE SEQUENCE [LARGE SCALE GENOMIC DNA]</scope>
    <source>
        <strain evidence="2 3">CBS 789</strain>
    </source>
</reference>
<dbReference type="SUPFAM" id="SSF51735">
    <property type="entry name" value="NAD(P)-binding Rossmann-fold domains"/>
    <property type="match status" value="1"/>
</dbReference>
<evidence type="ECO:0000259" key="1">
    <source>
        <dbReference type="Pfam" id="PF13460"/>
    </source>
</evidence>
<feature type="domain" description="NAD(P)-binding" evidence="1">
    <location>
        <begin position="12"/>
        <end position="199"/>
    </location>
</feature>
<sequence length="223" mass="24278">MSCLAKNVIVFGATGQIGKLVLKELASSNLNPTAVVRSTEQEKSISSISSQITSAKLALDNASVKDIARIIEGHDAVVFTAGSAGKNLLQVDLDGAVKTFEAARIARVRRLVLISALHADDREYFSKSPLHNYYIAKHYADRILINEFQDDLDFTILKPTTLTDNEGTGKISIIGAKEGLETSIDRIDVARVIVQILNNAQTFGKSYNIIQGDSDIKDPTIFK</sequence>
<name>A0A0V1PWQ0_9ASCO</name>
<dbReference type="CDD" id="cd05243">
    <property type="entry name" value="SDR_a5"/>
    <property type="match status" value="1"/>
</dbReference>
<proteinExistence type="predicted"/>
<dbReference type="GeneID" id="26840564"/>
<organism evidence="2 3">
    <name type="scientific">Debaryomyces fabryi</name>
    <dbReference type="NCBI Taxonomy" id="58627"/>
    <lineage>
        <taxon>Eukaryota</taxon>
        <taxon>Fungi</taxon>
        <taxon>Dikarya</taxon>
        <taxon>Ascomycota</taxon>
        <taxon>Saccharomycotina</taxon>
        <taxon>Pichiomycetes</taxon>
        <taxon>Debaryomycetaceae</taxon>
        <taxon>Debaryomyces</taxon>
    </lineage>
</organism>
<dbReference type="Pfam" id="PF13460">
    <property type="entry name" value="NAD_binding_10"/>
    <property type="match status" value="1"/>
</dbReference>
<protein>
    <recommendedName>
        <fullName evidence="1">NAD(P)-binding domain-containing protein</fullName>
    </recommendedName>
</protein>
<dbReference type="Proteomes" id="UP000054251">
    <property type="component" value="Unassembled WGS sequence"/>
</dbReference>
<gene>
    <name evidence="2" type="ORF">AC631_03555</name>
</gene>
<accession>A0A0V1PWQ0</accession>
<evidence type="ECO:0000313" key="2">
    <source>
        <dbReference type="EMBL" id="KSA00680.1"/>
    </source>
</evidence>